<keyword evidence="6" id="KW-1185">Reference proteome</keyword>
<dbReference type="InterPro" id="IPR003337">
    <property type="entry name" value="Trehalose_PPase"/>
</dbReference>
<comment type="function">
    <text evidence="4">Removes the phosphate from trehalose 6-phosphate to produce free trehalose. Trehalose accumulation in plant may improve abiotic stress tolerance.</text>
</comment>
<sequence>MNSETVSKSRYEEKGNASLSAYNSWLIKHPSALQSFDRMMKALKGKNVVVFLDYDGTLSEIVDNPEQAFMSETMRAAVRDVARQFPTAIISGRRRDKVYDFVKSNEVCYAGSHGMDILAPLRCSVFGDRKHQTRVTDENGHEGILYQPAQDFLPAIQEDMCYLEEQVLGVINDFPKFRLTRGKMVLEIRPSIDWDKGYAVEYLLETLGFEHSEDVLAIYIGDDKTDEDAFKVLRQRGQGFPIIVSSIPRDTNATYFLSNPTEVKSFLLRLARWSRSSSSGKMAFEE</sequence>
<name>A0AAN8Z1L2_9MAGN</name>
<comment type="catalytic activity">
    <reaction evidence="1">
        <text>alpha,alpha-trehalose 6-phosphate + H2O = alpha,alpha-trehalose + phosphate</text>
        <dbReference type="Rhea" id="RHEA:23420"/>
        <dbReference type="ChEBI" id="CHEBI:15377"/>
        <dbReference type="ChEBI" id="CHEBI:16551"/>
        <dbReference type="ChEBI" id="CHEBI:43474"/>
        <dbReference type="ChEBI" id="CHEBI:58429"/>
        <dbReference type="EC" id="3.1.3.12"/>
    </reaction>
</comment>
<dbReference type="InterPro" id="IPR023214">
    <property type="entry name" value="HAD_sf"/>
</dbReference>
<accession>A0AAN8Z1L2</accession>
<evidence type="ECO:0000313" key="5">
    <source>
        <dbReference type="EMBL" id="KAK6919995.1"/>
    </source>
</evidence>
<dbReference type="InterPro" id="IPR044651">
    <property type="entry name" value="OTSB-like"/>
</dbReference>
<proteinExistence type="predicted"/>
<comment type="cofactor">
    <cofactor evidence="2">
        <name>a divalent metal cation</name>
        <dbReference type="ChEBI" id="CHEBI:60240"/>
    </cofactor>
</comment>
<dbReference type="Gene3D" id="3.40.50.1000">
    <property type="entry name" value="HAD superfamily/HAD-like"/>
    <property type="match status" value="2"/>
</dbReference>
<comment type="caution">
    <text evidence="5">The sequence shown here is derived from an EMBL/GenBank/DDBJ whole genome shotgun (WGS) entry which is preliminary data.</text>
</comment>
<dbReference type="GO" id="GO:0004805">
    <property type="term" value="F:trehalose-phosphatase activity"/>
    <property type="evidence" value="ECO:0007669"/>
    <property type="project" value="UniProtKB-EC"/>
</dbReference>
<dbReference type="Pfam" id="PF02358">
    <property type="entry name" value="Trehalose_PPase"/>
    <property type="match status" value="2"/>
</dbReference>
<evidence type="ECO:0000256" key="3">
    <source>
        <dbReference type="ARBA" id="ARBA00022801"/>
    </source>
</evidence>
<organism evidence="5 6">
    <name type="scientific">Dillenia turbinata</name>
    <dbReference type="NCBI Taxonomy" id="194707"/>
    <lineage>
        <taxon>Eukaryota</taxon>
        <taxon>Viridiplantae</taxon>
        <taxon>Streptophyta</taxon>
        <taxon>Embryophyta</taxon>
        <taxon>Tracheophyta</taxon>
        <taxon>Spermatophyta</taxon>
        <taxon>Magnoliopsida</taxon>
        <taxon>eudicotyledons</taxon>
        <taxon>Gunneridae</taxon>
        <taxon>Pentapetalae</taxon>
        <taxon>Dilleniales</taxon>
        <taxon>Dilleniaceae</taxon>
        <taxon>Dillenia</taxon>
    </lineage>
</organism>
<gene>
    <name evidence="5" type="ORF">RJ641_015899</name>
</gene>
<evidence type="ECO:0000256" key="1">
    <source>
        <dbReference type="ARBA" id="ARBA00000500"/>
    </source>
</evidence>
<evidence type="ECO:0000313" key="6">
    <source>
        <dbReference type="Proteomes" id="UP001370490"/>
    </source>
</evidence>
<dbReference type="GO" id="GO:0005992">
    <property type="term" value="P:trehalose biosynthetic process"/>
    <property type="evidence" value="ECO:0007669"/>
    <property type="project" value="InterPro"/>
</dbReference>
<dbReference type="EMBL" id="JBAMMX010000021">
    <property type="protein sequence ID" value="KAK6919995.1"/>
    <property type="molecule type" value="Genomic_DNA"/>
</dbReference>
<evidence type="ECO:0000256" key="2">
    <source>
        <dbReference type="ARBA" id="ARBA00001968"/>
    </source>
</evidence>
<protein>
    <submittedName>
        <fullName evidence="5">Trehalose-phosphatase</fullName>
    </submittedName>
</protein>
<dbReference type="Proteomes" id="UP001370490">
    <property type="component" value="Unassembled WGS sequence"/>
</dbReference>
<dbReference type="AlphaFoldDB" id="A0AAN8Z1L2"/>
<dbReference type="SUPFAM" id="SSF56784">
    <property type="entry name" value="HAD-like"/>
    <property type="match status" value="1"/>
</dbReference>
<keyword evidence="3" id="KW-0378">Hydrolase</keyword>
<dbReference type="PANTHER" id="PTHR43768:SF24">
    <property type="entry name" value="TREHALOSE 6-PHOSPHATE PHOSPHATASE"/>
    <property type="match status" value="1"/>
</dbReference>
<dbReference type="PANTHER" id="PTHR43768">
    <property type="entry name" value="TREHALOSE 6-PHOSPHATE PHOSPHATASE"/>
    <property type="match status" value="1"/>
</dbReference>
<reference evidence="5 6" key="1">
    <citation type="submission" date="2023-12" db="EMBL/GenBank/DDBJ databases">
        <title>A high-quality genome assembly for Dillenia turbinata (Dilleniales).</title>
        <authorList>
            <person name="Chanderbali A."/>
        </authorList>
    </citation>
    <scope>NUCLEOTIDE SEQUENCE [LARGE SCALE GENOMIC DNA]</scope>
    <source>
        <strain evidence="5">LSX21</strain>
        <tissue evidence="5">Leaf</tissue>
    </source>
</reference>
<evidence type="ECO:0000256" key="4">
    <source>
        <dbReference type="ARBA" id="ARBA00025274"/>
    </source>
</evidence>
<dbReference type="InterPro" id="IPR036412">
    <property type="entry name" value="HAD-like_sf"/>
</dbReference>